<dbReference type="SUPFAM" id="SSF102114">
    <property type="entry name" value="Radical SAM enzymes"/>
    <property type="match status" value="1"/>
</dbReference>
<feature type="domain" description="Radical SAM core" evidence="5">
    <location>
        <begin position="13"/>
        <end position="120"/>
    </location>
</feature>
<keyword evidence="3" id="KW-0408">Iron</keyword>
<dbReference type="SFLD" id="SFLDS00029">
    <property type="entry name" value="Radical_SAM"/>
    <property type="match status" value="1"/>
</dbReference>
<keyword evidence="4" id="KW-0411">Iron-sulfur</keyword>
<evidence type="ECO:0000256" key="2">
    <source>
        <dbReference type="ARBA" id="ARBA00022723"/>
    </source>
</evidence>
<sequence>MNKKVSLRKFSLIITTRCNLRCKLCCEYVPQHTPFPDMTLEECKSILNAFFSVIDHVEILHLTGGGEPFLNKNLPQLVDECMVFSDRFDRLMLFTNCTISPSSELLEALKKYQDKIILQVSSYNIMPERENAVFSLLEKTGANLKVVKYHGDAQSFDGWVDFGSWEDRHRTLDELNVIFNDCAITNNMKGNWRTRNGKTHWCPRSQRGTELGLLPDFKDDYVDLFDNSTREEKRLKFKRISESPFLQACGYCSGNYGTIDKGKRYRAAEQMETI</sequence>
<dbReference type="InterPro" id="IPR058240">
    <property type="entry name" value="rSAM_sf"/>
</dbReference>
<evidence type="ECO:0000259" key="5">
    <source>
        <dbReference type="Pfam" id="PF04055"/>
    </source>
</evidence>
<dbReference type="Pfam" id="PF04055">
    <property type="entry name" value="Radical_SAM"/>
    <property type="match status" value="1"/>
</dbReference>
<dbReference type="AlphaFoldDB" id="A0A644W2B0"/>
<reference evidence="6" key="1">
    <citation type="submission" date="2019-08" db="EMBL/GenBank/DDBJ databases">
        <authorList>
            <person name="Kucharzyk K."/>
            <person name="Murdoch R.W."/>
            <person name="Higgins S."/>
            <person name="Loffler F."/>
        </authorList>
    </citation>
    <scope>NUCLEOTIDE SEQUENCE</scope>
</reference>
<dbReference type="CDD" id="cd01335">
    <property type="entry name" value="Radical_SAM"/>
    <property type="match status" value="1"/>
</dbReference>
<proteinExistence type="predicted"/>
<organism evidence="6">
    <name type="scientific">bioreactor metagenome</name>
    <dbReference type="NCBI Taxonomy" id="1076179"/>
    <lineage>
        <taxon>unclassified sequences</taxon>
        <taxon>metagenomes</taxon>
        <taxon>ecological metagenomes</taxon>
    </lineage>
</organism>
<evidence type="ECO:0000256" key="4">
    <source>
        <dbReference type="ARBA" id="ARBA00023014"/>
    </source>
</evidence>
<gene>
    <name evidence="6" type="ORF">SDC9_44026</name>
</gene>
<dbReference type="GO" id="GO:0051536">
    <property type="term" value="F:iron-sulfur cluster binding"/>
    <property type="evidence" value="ECO:0007669"/>
    <property type="project" value="UniProtKB-KW"/>
</dbReference>
<dbReference type="InterPro" id="IPR050377">
    <property type="entry name" value="Radical_SAM_PqqE_MftC-like"/>
</dbReference>
<dbReference type="InterPro" id="IPR007197">
    <property type="entry name" value="rSAM"/>
</dbReference>
<evidence type="ECO:0000313" key="6">
    <source>
        <dbReference type="EMBL" id="MPL97831.1"/>
    </source>
</evidence>
<dbReference type="GO" id="GO:0003824">
    <property type="term" value="F:catalytic activity"/>
    <property type="evidence" value="ECO:0007669"/>
    <property type="project" value="InterPro"/>
</dbReference>
<keyword evidence="2" id="KW-0479">Metal-binding</keyword>
<evidence type="ECO:0000256" key="3">
    <source>
        <dbReference type="ARBA" id="ARBA00023004"/>
    </source>
</evidence>
<dbReference type="InterPro" id="IPR013785">
    <property type="entry name" value="Aldolase_TIM"/>
</dbReference>
<protein>
    <recommendedName>
        <fullName evidence="5">Radical SAM core domain-containing protein</fullName>
    </recommendedName>
</protein>
<dbReference type="PANTHER" id="PTHR11228:SF7">
    <property type="entry name" value="PQQA PEPTIDE CYCLASE"/>
    <property type="match status" value="1"/>
</dbReference>
<dbReference type="EMBL" id="VSSQ01000576">
    <property type="protein sequence ID" value="MPL97831.1"/>
    <property type="molecule type" value="Genomic_DNA"/>
</dbReference>
<dbReference type="GO" id="GO:0046872">
    <property type="term" value="F:metal ion binding"/>
    <property type="evidence" value="ECO:0007669"/>
    <property type="project" value="UniProtKB-KW"/>
</dbReference>
<name>A0A644W2B0_9ZZZZ</name>
<keyword evidence="1" id="KW-0949">S-adenosyl-L-methionine</keyword>
<comment type="caution">
    <text evidence="6">The sequence shown here is derived from an EMBL/GenBank/DDBJ whole genome shotgun (WGS) entry which is preliminary data.</text>
</comment>
<dbReference type="PANTHER" id="PTHR11228">
    <property type="entry name" value="RADICAL SAM DOMAIN PROTEIN"/>
    <property type="match status" value="1"/>
</dbReference>
<evidence type="ECO:0000256" key="1">
    <source>
        <dbReference type="ARBA" id="ARBA00022691"/>
    </source>
</evidence>
<dbReference type="Gene3D" id="3.20.20.70">
    <property type="entry name" value="Aldolase class I"/>
    <property type="match status" value="1"/>
</dbReference>
<accession>A0A644W2B0</accession>